<feature type="signal peptide" evidence="3">
    <location>
        <begin position="1"/>
        <end position="15"/>
    </location>
</feature>
<dbReference type="InterPro" id="IPR002053">
    <property type="entry name" value="Glyco_hydro_25"/>
</dbReference>
<comment type="similarity">
    <text evidence="1">Belongs to the glycosyl hydrolase 25 family.</text>
</comment>
<dbReference type="WBParaSite" id="MBELARI_LOCUS17095">
    <property type="protein sequence ID" value="MBELARI_LOCUS17095"/>
    <property type="gene ID" value="MBELARI_LOCUS17095"/>
</dbReference>
<dbReference type="InterPro" id="IPR017853">
    <property type="entry name" value="GH"/>
</dbReference>
<evidence type="ECO:0008006" key="6">
    <source>
        <dbReference type="Google" id="ProtNLM"/>
    </source>
</evidence>
<dbReference type="PANTHER" id="PTHR23208:SF36">
    <property type="entry name" value="LYSOZYME-RELATED"/>
    <property type="match status" value="1"/>
</dbReference>
<keyword evidence="4" id="KW-1185">Reference proteome</keyword>
<name>A0AAF3J5A6_9BILA</name>
<dbReference type="SUPFAM" id="SSF51445">
    <property type="entry name" value="(Trans)glycosidases"/>
    <property type="match status" value="1"/>
</dbReference>
<evidence type="ECO:0000313" key="4">
    <source>
        <dbReference type="Proteomes" id="UP000887575"/>
    </source>
</evidence>
<dbReference type="GO" id="GO:0016998">
    <property type="term" value="P:cell wall macromolecule catabolic process"/>
    <property type="evidence" value="ECO:0007669"/>
    <property type="project" value="InterPro"/>
</dbReference>
<proteinExistence type="inferred from homology"/>
<dbReference type="GO" id="GO:0007165">
    <property type="term" value="P:signal transduction"/>
    <property type="evidence" value="ECO:0007669"/>
    <property type="project" value="TreeGrafter"/>
</dbReference>
<evidence type="ECO:0000256" key="3">
    <source>
        <dbReference type="SAM" id="SignalP"/>
    </source>
</evidence>
<dbReference type="Proteomes" id="UP000887575">
    <property type="component" value="Unassembled WGS sequence"/>
</dbReference>
<dbReference type="GO" id="GO:0003796">
    <property type="term" value="F:lysozyme activity"/>
    <property type="evidence" value="ECO:0007669"/>
    <property type="project" value="InterPro"/>
</dbReference>
<dbReference type="Gene3D" id="3.20.20.80">
    <property type="entry name" value="Glycosidases"/>
    <property type="match status" value="1"/>
</dbReference>
<accession>A0AAF3J5A6</accession>
<dbReference type="PROSITE" id="PS51904">
    <property type="entry name" value="GLYCOSYL_HYDROL_F25_2"/>
    <property type="match status" value="1"/>
</dbReference>
<sequence length="210" mass="23475">MKYFLLLLFICGVSSKKGFDGIQAISQSTFDCLKKNGYDFFVARIWQEVNNYDETGIANIKHARAAGWTDVDGYIYPCTKSSCPSGQAQVEAALNRLKTEGAKINTLWMDIEGTWPSDTKHNQQFIEGMVSAAKKAGVKTGIYSGQYSWPQIVGNWNGMDGEPLWWPNYNGHENNDNFPHYGGWTKATMHQYKGTTSGPCGVSMDLNYKP</sequence>
<dbReference type="GO" id="GO:0045087">
    <property type="term" value="P:innate immune response"/>
    <property type="evidence" value="ECO:0007669"/>
    <property type="project" value="TreeGrafter"/>
</dbReference>
<evidence type="ECO:0000256" key="1">
    <source>
        <dbReference type="ARBA" id="ARBA00010646"/>
    </source>
</evidence>
<protein>
    <recommendedName>
        <fullName evidence="6">Lysozyme</fullName>
    </recommendedName>
</protein>
<dbReference type="Pfam" id="PF01183">
    <property type="entry name" value="Glyco_hydro_25"/>
    <property type="match status" value="1"/>
</dbReference>
<reference evidence="5" key="1">
    <citation type="submission" date="2024-02" db="UniProtKB">
        <authorList>
            <consortium name="WormBaseParasite"/>
        </authorList>
    </citation>
    <scope>IDENTIFICATION</scope>
</reference>
<evidence type="ECO:0000313" key="5">
    <source>
        <dbReference type="WBParaSite" id="MBELARI_LOCUS17095"/>
    </source>
</evidence>
<dbReference type="PANTHER" id="PTHR23208">
    <property type="entry name" value="LYSOZYME PROTEIN"/>
    <property type="match status" value="1"/>
</dbReference>
<dbReference type="InterPro" id="IPR051595">
    <property type="entry name" value="GH25_Enzymes"/>
</dbReference>
<dbReference type="AlphaFoldDB" id="A0AAF3J5A6"/>
<dbReference type="GO" id="GO:0009253">
    <property type="term" value="P:peptidoglycan catabolic process"/>
    <property type="evidence" value="ECO:0007669"/>
    <property type="project" value="InterPro"/>
</dbReference>
<dbReference type="CDD" id="cd06416">
    <property type="entry name" value="GH25_Lys1-like"/>
    <property type="match status" value="1"/>
</dbReference>
<feature type="chain" id="PRO_5042229379" description="Lysozyme" evidence="3">
    <location>
        <begin position="16"/>
        <end position="210"/>
    </location>
</feature>
<keyword evidence="2 3" id="KW-0732">Signal</keyword>
<evidence type="ECO:0000256" key="2">
    <source>
        <dbReference type="ARBA" id="ARBA00022729"/>
    </source>
</evidence>
<organism evidence="4 5">
    <name type="scientific">Mesorhabditis belari</name>
    <dbReference type="NCBI Taxonomy" id="2138241"/>
    <lineage>
        <taxon>Eukaryota</taxon>
        <taxon>Metazoa</taxon>
        <taxon>Ecdysozoa</taxon>
        <taxon>Nematoda</taxon>
        <taxon>Chromadorea</taxon>
        <taxon>Rhabditida</taxon>
        <taxon>Rhabditina</taxon>
        <taxon>Rhabditomorpha</taxon>
        <taxon>Rhabditoidea</taxon>
        <taxon>Rhabditidae</taxon>
        <taxon>Mesorhabditinae</taxon>
        <taxon>Mesorhabditis</taxon>
    </lineage>
</organism>